<protein>
    <submittedName>
        <fullName evidence="1">Uncharacterized protein</fullName>
    </submittedName>
</protein>
<dbReference type="Proteomes" id="UP001054945">
    <property type="component" value="Unassembled WGS sequence"/>
</dbReference>
<proteinExistence type="predicted"/>
<evidence type="ECO:0000313" key="1">
    <source>
        <dbReference type="EMBL" id="GIY05722.1"/>
    </source>
</evidence>
<evidence type="ECO:0000313" key="2">
    <source>
        <dbReference type="Proteomes" id="UP001054945"/>
    </source>
</evidence>
<comment type="caution">
    <text evidence="1">The sequence shown here is derived from an EMBL/GenBank/DDBJ whole genome shotgun (WGS) entry which is preliminary data.</text>
</comment>
<sequence>MAFLRLFPLIHNFCFHSRKKDTTKTWITSRFFSPPPDFIVFRFFNYLLWSQKKQQSVSCCGKGFPANQIVLFPTKPVVNETLLVATRQVSPIAHPYLSARRRPLDQQLSLTPVLRGNYTTIPQSHPTH</sequence>
<name>A0AAV4Q8S2_CAEEX</name>
<dbReference type="EMBL" id="BPLR01005872">
    <property type="protein sequence ID" value="GIY05722.1"/>
    <property type="molecule type" value="Genomic_DNA"/>
</dbReference>
<keyword evidence="2" id="KW-1185">Reference proteome</keyword>
<accession>A0AAV4Q8S2</accession>
<gene>
    <name evidence="1" type="ORF">CEXT_459291</name>
</gene>
<dbReference type="AlphaFoldDB" id="A0AAV4Q8S2"/>
<organism evidence="1 2">
    <name type="scientific">Caerostris extrusa</name>
    <name type="common">Bark spider</name>
    <name type="synonym">Caerostris bankana</name>
    <dbReference type="NCBI Taxonomy" id="172846"/>
    <lineage>
        <taxon>Eukaryota</taxon>
        <taxon>Metazoa</taxon>
        <taxon>Ecdysozoa</taxon>
        <taxon>Arthropoda</taxon>
        <taxon>Chelicerata</taxon>
        <taxon>Arachnida</taxon>
        <taxon>Araneae</taxon>
        <taxon>Araneomorphae</taxon>
        <taxon>Entelegynae</taxon>
        <taxon>Araneoidea</taxon>
        <taxon>Araneidae</taxon>
        <taxon>Caerostris</taxon>
    </lineage>
</organism>
<reference evidence="1 2" key="1">
    <citation type="submission" date="2021-06" db="EMBL/GenBank/DDBJ databases">
        <title>Caerostris extrusa draft genome.</title>
        <authorList>
            <person name="Kono N."/>
            <person name="Arakawa K."/>
        </authorList>
    </citation>
    <scope>NUCLEOTIDE SEQUENCE [LARGE SCALE GENOMIC DNA]</scope>
</reference>